<evidence type="ECO:0000256" key="1">
    <source>
        <dbReference type="SAM" id="SignalP"/>
    </source>
</evidence>
<evidence type="ECO:0000313" key="3">
    <source>
        <dbReference type="Proteomes" id="UP001432027"/>
    </source>
</evidence>
<organism evidence="2 3">
    <name type="scientific">Pristionchus entomophagus</name>
    <dbReference type="NCBI Taxonomy" id="358040"/>
    <lineage>
        <taxon>Eukaryota</taxon>
        <taxon>Metazoa</taxon>
        <taxon>Ecdysozoa</taxon>
        <taxon>Nematoda</taxon>
        <taxon>Chromadorea</taxon>
        <taxon>Rhabditida</taxon>
        <taxon>Rhabditina</taxon>
        <taxon>Diplogasteromorpha</taxon>
        <taxon>Diplogasteroidea</taxon>
        <taxon>Neodiplogasteridae</taxon>
        <taxon>Pristionchus</taxon>
    </lineage>
</organism>
<evidence type="ECO:0000313" key="2">
    <source>
        <dbReference type="EMBL" id="GMS88793.1"/>
    </source>
</evidence>
<gene>
    <name evidence="2" type="ORF">PENTCL1PPCAC_10968</name>
</gene>
<dbReference type="AlphaFoldDB" id="A0AAV5T3M3"/>
<reference evidence="2" key="1">
    <citation type="submission" date="2023-10" db="EMBL/GenBank/DDBJ databases">
        <title>Genome assembly of Pristionchus species.</title>
        <authorList>
            <person name="Yoshida K."/>
            <person name="Sommer R.J."/>
        </authorList>
    </citation>
    <scope>NUCLEOTIDE SEQUENCE</scope>
    <source>
        <strain evidence="2">RS0144</strain>
    </source>
</reference>
<proteinExistence type="predicted"/>
<sequence length="181" mass="18976">STAVPMLLCALVVLPLALACGPGEGAPTAKPTMKFSYSPPVGWTYSKAAAAGGQSLSRDMAQNRINMDIEFAVLKAVESYGYSTSGVQVKNAVAPEEVEIGPISTCETPKYAVEDGAVTKKCGAVMVSKNALTLNSHASSITVTSPIALYESNWENIGIKVYSYLTSNAGVKFYGLITVRA</sequence>
<keyword evidence="3" id="KW-1185">Reference proteome</keyword>
<protein>
    <submittedName>
        <fullName evidence="2">Uncharacterized protein</fullName>
    </submittedName>
</protein>
<name>A0AAV5T3M3_9BILA</name>
<accession>A0AAV5T3M3</accession>
<feature type="signal peptide" evidence="1">
    <location>
        <begin position="1"/>
        <end position="19"/>
    </location>
</feature>
<comment type="caution">
    <text evidence="2">The sequence shown here is derived from an EMBL/GenBank/DDBJ whole genome shotgun (WGS) entry which is preliminary data.</text>
</comment>
<feature type="non-terminal residue" evidence="2">
    <location>
        <position position="1"/>
    </location>
</feature>
<keyword evidence="1" id="KW-0732">Signal</keyword>
<dbReference type="Proteomes" id="UP001432027">
    <property type="component" value="Unassembled WGS sequence"/>
</dbReference>
<feature type="chain" id="PRO_5043764330" evidence="1">
    <location>
        <begin position="20"/>
        <end position="181"/>
    </location>
</feature>
<dbReference type="EMBL" id="BTSX01000003">
    <property type="protein sequence ID" value="GMS88793.1"/>
    <property type="molecule type" value="Genomic_DNA"/>
</dbReference>